<keyword evidence="4 5" id="KW-0413">Isomerase</keyword>
<evidence type="ECO:0000256" key="2">
    <source>
        <dbReference type="ARBA" id="ARBA00005642"/>
    </source>
</evidence>
<keyword evidence="3 5" id="KW-0819">tRNA processing</keyword>
<dbReference type="EMBL" id="JAENHN010000026">
    <property type="protein sequence ID" value="MBK1810669.1"/>
    <property type="molecule type" value="Genomic_DNA"/>
</dbReference>
<comment type="caution">
    <text evidence="8">The sequence shown here is derived from an EMBL/GenBank/DDBJ whole genome shotgun (WGS) entry which is preliminary data.</text>
</comment>
<comment type="catalytic activity">
    <reaction evidence="1 5">
        <text>uridine(55) in tRNA = pseudouridine(55) in tRNA</text>
        <dbReference type="Rhea" id="RHEA:42532"/>
        <dbReference type="Rhea" id="RHEA-COMP:10101"/>
        <dbReference type="Rhea" id="RHEA-COMP:10102"/>
        <dbReference type="ChEBI" id="CHEBI:65314"/>
        <dbReference type="ChEBI" id="CHEBI:65315"/>
        <dbReference type="EC" id="5.4.99.25"/>
    </reaction>
</comment>
<feature type="domain" description="Pseudouridine synthase II N-terminal" evidence="6">
    <location>
        <begin position="25"/>
        <end position="171"/>
    </location>
</feature>
<evidence type="ECO:0000259" key="7">
    <source>
        <dbReference type="Pfam" id="PF16198"/>
    </source>
</evidence>
<dbReference type="InterPro" id="IPR032819">
    <property type="entry name" value="TruB_C"/>
</dbReference>
<sequence>MNGVININKSTGMTSFDVVRKVRFLTKEKKVGHTGTLDPEASGVLPVCMGKATKIIDYIMENQKSYKVSFQLGIVTDTYDLEGTVIKTSETDHIKNEDVLKVISKFIGLIDQVPPMYSALKVNGKRLYELARQGKEIEREARKINIYSIDNIEINLPFVTMDVTCSKGTYIRSLCFDIGNELNVGATMTALCRTRNGFFTLSNSVKLEDLNESNISEFIISIEDALKFYDSINVNEKFSKLLINGVRVSDRTMIRDELDFQKLYKVYDNKGSLIGLGKMNRDGFKLEKLLLD</sequence>
<evidence type="ECO:0000256" key="5">
    <source>
        <dbReference type="HAMAP-Rule" id="MF_01080"/>
    </source>
</evidence>
<accession>A0ABS1EMT1</accession>
<comment type="function">
    <text evidence="5">Responsible for synthesis of pseudouridine from uracil-55 in the psi GC loop of transfer RNAs.</text>
</comment>
<dbReference type="SUPFAM" id="SSF55120">
    <property type="entry name" value="Pseudouridine synthase"/>
    <property type="match status" value="1"/>
</dbReference>
<proteinExistence type="inferred from homology"/>
<evidence type="ECO:0000256" key="1">
    <source>
        <dbReference type="ARBA" id="ARBA00000385"/>
    </source>
</evidence>
<dbReference type="Proteomes" id="UP000596739">
    <property type="component" value="Unassembled WGS sequence"/>
</dbReference>
<evidence type="ECO:0000256" key="3">
    <source>
        <dbReference type="ARBA" id="ARBA00022694"/>
    </source>
</evidence>
<dbReference type="Pfam" id="PF01509">
    <property type="entry name" value="TruB_N"/>
    <property type="match status" value="1"/>
</dbReference>
<keyword evidence="9" id="KW-1185">Reference proteome</keyword>
<dbReference type="InterPro" id="IPR002501">
    <property type="entry name" value="PsdUridine_synth_N"/>
</dbReference>
<dbReference type="HAMAP" id="MF_01080">
    <property type="entry name" value="TruB_bact"/>
    <property type="match status" value="1"/>
</dbReference>
<evidence type="ECO:0000313" key="9">
    <source>
        <dbReference type="Proteomes" id="UP000596739"/>
    </source>
</evidence>
<dbReference type="PANTHER" id="PTHR13767">
    <property type="entry name" value="TRNA-PSEUDOURIDINE SYNTHASE"/>
    <property type="match status" value="1"/>
</dbReference>
<evidence type="ECO:0000313" key="8">
    <source>
        <dbReference type="EMBL" id="MBK1810669.1"/>
    </source>
</evidence>
<dbReference type="RefSeq" id="WP_200268109.1">
    <property type="nucleotide sequence ID" value="NZ_JAENHN010000026.1"/>
</dbReference>
<organism evidence="8 9">
    <name type="scientific">Clostridium yunnanense</name>
    <dbReference type="NCBI Taxonomy" id="2800325"/>
    <lineage>
        <taxon>Bacteria</taxon>
        <taxon>Bacillati</taxon>
        <taxon>Bacillota</taxon>
        <taxon>Clostridia</taxon>
        <taxon>Eubacteriales</taxon>
        <taxon>Clostridiaceae</taxon>
        <taxon>Clostridium</taxon>
    </lineage>
</organism>
<comment type="similarity">
    <text evidence="2 5">Belongs to the pseudouridine synthase TruB family. Type 1 subfamily.</text>
</comment>
<protein>
    <recommendedName>
        <fullName evidence="5">tRNA pseudouridine synthase B</fullName>
        <ecNumber evidence="5">5.4.99.25</ecNumber>
    </recommendedName>
    <alternativeName>
        <fullName evidence="5">tRNA pseudouridine(55) synthase</fullName>
        <shortName evidence="5">Psi55 synthase</shortName>
    </alternativeName>
    <alternativeName>
        <fullName evidence="5">tRNA pseudouridylate synthase</fullName>
    </alternativeName>
    <alternativeName>
        <fullName evidence="5">tRNA-uridine isomerase</fullName>
    </alternativeName>
</protein>
<dbReference type="InterPro" id="IPR020103">
    <property type="entry name" value="PsdUridine_synth_cat_dom_sf"/>
</dbReference>
<dbReference type="InterPro" id="IPR014780">
    <property type="entry name" value="tRNA_psdUridine_synth_TruB"/>
</dbReference>
<evidence type="ECO:0000256" key="4">
    <source>
        <dbReference type="ARBA" id="ARBA00023235"/>
    </source>
</evidence>
<reference evidence="9" key="1">
    <citation type="submission" date="2021-01" db="EMBL/GenBank/DDBJ databases">
        <title>Genome public.</title>
        <authorList>
            <person name="Liu C."/>
            <person name="Sun Q."/>
        </authorList>
    </citation>
    <scope>NUCLEOTIDE SEQUENCE [LARGE SCALE GENOMIC DNA]</scope>
    <source>
        <strain evidence="9">YIM B02505</strain>
    </source>
</reference>
<evidence type="ECO:0000259" key="6">
    <source>
        <dbReference type="Pfam" id="PF01509"/>
    </source>
</evidence>
<feature type="active site" description="Nucleophile" evidence="5">
    <location>
        <position position="38"/>
    </location>
</feature>
<dbReference type="NCBIfam" id="TIGR00431">
    <property type="entry name" value="TruB"/>
    <property type="match status" value="1"/>
</dbReference>
<dbReference type="PANTHER" id="PTHR13767:SF2">
    <property type="entry name" value="PSEUDOURIDYLATE SYNTHASE TRUB1"/>
    <property type="match status" value="1"/>
</dbReference>
<name>A0ABS1EMT1_9CLOT</name>
<dbReference type="CDD" id="cd02573">
    <property type="entry name" value="PseudoU_synth_EcTruB"/>
    <property type="match status" value="1"/>
</dbReference>
<feature type="domain" description="tRNA pseudouridylate synthase B C-terminal" evidence="7">
    <location>
        <begin position="172"/>
        <end position="213"/>
    </location>
</feature>
<dbReference type="Gene3D" id="3.30.2350.10">
    <property type="entry name" value="Pseudouridine synthase"/>
    <property type="match status" value="1"/>
</dbReference>
<gene>
    <name evidence="5 8" type="primary">truB</name>
    <name evidence="8" type="ORF">JHL18_08460</name>
</gene>
<dbReference type="Pfam" id="PF16198">
    <property type="entry name" value="TruB_C_2"/>
    <property type="match status" value="1"/>
</dbReference>
<dbReference type="EC" id="5.4.99.25" evidence="5"/>